<name>A0A1S3TZF7_VIGRR</name>
<dbReference type="AlphaFoldDB" id="A0A1S3TZF7"/>
<proteinExistence type="predicted"/>
<evidence type="ECO:0000313" key="2">
    <source>
        <dbReference type="RefSeq" id="XP_014499153.1"/>
    </source>
</evidence>
<reference evidence="1" key="1">
    <citation type="journal article" date="2014" name="Nat. Commun.">
        <title>Genome sequence of mungbean and insights into evolution within Vigna species.</title>
        <authorList>
            <person name="Kang Y.J."/>
            <person name="Kim S.K."/>
            <person name="Kim M.Y."/>
            <person name="Lestari P."/>
            <person name="Kim K.H."/>
            <person name="Ha B.K."/>
            <person name="Jun T.H."/>
            <person name="Hwang W.J."/>
            <person name="Lee T."/>
            <person name="Lee J."/>
            <person name="Shim S."/>
            <person name="Yoon M.Y."/>
            <person name="Jang Y.E."/>
            <person name="Han K.S."/>
            <person name="Taeprayoon P."/>
            <person name="Yoon N."/>
            <person name="Somta P."/>
            <person name="Tanya P."/>
            <person name="Kim K.S."/>
            <person name="Gwag J.G."/>
            <person name="Moon J.K."/>
            <person name="Lee Y.H."/>
            <person name="Park B.S."/>
            <person name="Bombarely A."/>
            <person name="Doyle J.J."/>
            <person name="Jackson S.A."/>
            <person name="Schafleitner R."/>
            <person name="Srinives P."/>
            <person name="Varshney R.K."/>
            <person name="Lee S.H."/>
        </authorList>
    </citation>
    <scope>NUCLEOTIDE SEQUENCE [LARGE SCALE GENOMIC DNA]</scope>
    <source>
        <strain evidence="1">cv. VC1973A</strain>
    </source>
</reference>
<sequence length="190" mass="21049">MGELTYFLGLQVKQTKDGIFIHQSKYCNDLLKRFKMLDCKDAATPMATNCYLDLDEAWKNVDQKLYRGMIGPLLYLTASRLDIMHSVCLYARFQSAPKESHLTIVKRILKYLKGTKGLGLWYPNGTKTFLNGYSDSDFGGCKLDRKSTSGTCHLLGSSLISCHSKKQACVALSTTEAGYIAAGSCCAESL</sequence>
<accession>A0A1S3TZF7</accession>
<protein>
    <submittedName>
        <fullName evidence="2">Uncharacterized protein LOC106760201</fullName>
    </submittedName>
</protein>
<evidence type="ECO:0000313" key="1">
    <source>
        <dbReference type="Proteomes" id="UP000087766"/>
    </source>
</evidence>
<organism evidence="1 2">
    <name type="scientific">Vigna radiata var. radiata</name>
    <name type="common">Mung bean</name>
    <name type="synonym">Phaseolus aureus</name>
    <dbReference type="NCBI Taxonomy" id="3916"/>
    <lineage>
        <taxon>Eukaryota</taxon>
        <taxon>Viridiplantae</taxon>
        <taxon>Streptophyta</taxon>
        <taxon>Embryophyta</taxon>
        <taxon>Tracheophyta</taxon>
        <taxon>Spermatophyta</taxon>
        <taxon>Magnoliopsida</taxon>
        <taxon>eudicotyledons</taxon>
        <taxon>Gunneridae</taxon>
        <taxon>Pentapetalae</taxon>
        <taxon>rosids</taxon>
        <taxon>fabids</taxon>
        <taxon>Fabales</taxon>
        <taxon>Fabaceae</taxon>
        <taxon>Papilionoideae</taxon>
        <taxon>50 kb inversion clade</taxon>
        <taxon>NPAAA clade</taxon>
        <taxon>indigoferoid/millettioid clade</taxon>
        <taxon>Phaseoleae</taxon>
        <taxon>Vigna</taxon>
    </lineage>
</organism>
<dbReference type="STRING" id="3916.A0A1S3TZF7"/>
<dbReference type="Proteomes" id="UP000087766">
    <property type="component" value="Chromosome 1"/>
</dbReference>
<dbReference type="OrthoDB" id="437005at2759"/>
<dbReference type="KEGG" id="vra:106760201"/>
<dbReference type="RefSeq" id="XP_014499153.1">
    <property type="nucleotide sequence ID" value="XM_014643667.1"/>
</dbReference>
<dbReference type="CDD" id="cd09272">
    <property type="entry name" value="RNase_HI_RT_Ty1"/>
    <property type="match status" value="1"/>
</dbReference>
<gene>
    <name evidence="2" type="primary">LOC106760201</name>
</gene>
<dbReference type="PANTHER" id="PTHR11439:SF442">
    <property type="entry name" value="CYSTEINE-RICH RLK (RECEPTOR-LIKE PROTEIN KINASE) 8"/>
    <property type="match status" value="1"/>
</dbReference>
<dbReference type="GeneID" id="106760201"/>
<reference evidence="2" key="2">
    <citation type="submission" date="2025-08" db="UniProtKB">
        <authorList>
            <consortium name="RefSeq"/>
        </authorList>
    </citation>
    <scope>IDENTIFICATION</scope>
    <source>
        <tissue evidence="2">Leaf</tissue>
    </source>
</reference>
<dbReference type="PANTHER" id="PTHR11439">
    <property type="entry name" value="GAG-POL-RELATED RETROTRANSPOSON"/>
    <property type="match status" value="1"/>
</dbReference>
<keyword evidence="1" id="KW-1185">Reference proteome</keyword>